<dbReference type="Pfam" id="PF00672">
    <property type="entry name" value="HAMP"/>
    <property type="match status" value="1"/>
</dbReference>
<evidence type="ECO:0000256" key="4">
    <source>
        <dbReference type="PROSITE-ProRule" id="PRU00284"/>
    </source>
</evidence>
<evidence type="ECO:0000259" key="9">
    <source>
        <dbReference type="PROSITE" id="PS50885"/>
    </source>
</evidence>
<keyword evidence="1" id="KW-0488">Methylation</keyword>
<feature type="domain" description="HAMP" evidence="9">
    <location>
        <begin position="208"/>
        <end position="260"/>
    </location>
</feature>
<comment type="similarity">
    <text evidence="3">Belongs to the methyl-accepting chemotaxis (MCP) protein family.</text>
</comment>
<feature type="region of interest" description="Disordered" evidence="6">
    <location>
        <begin position="517"/>
        <end position="545"/>
    </location>
</feature>
<evidence type="ECO:0000256" key="5">
    <source>
        <dbReference type="SAM" id="Coils"/>
    </source>
</evidence>
<evidence type="ECO:0000256" key="7">
    <source>
        <dbReference type="SAM" id="Phobius"/>
    </source>
</evidence>
<dbReference type="PROSITE" id="PS50111">
    <property type="entry name" value="CHEMOTAXIS_TRANSDUC_2"/>
    <property type="match status" value="1"/>
</dbReference>
<keyword evidence="2 4" id="KW-0807">Transducer</keyword>
<keyword evidence="7" id="KW-0812">Transmembrane</keyword>
<evidence type="ECO:0000256" key="3">
    <source>
        <dbReference type="ARBA" id="ARBA00029447"/>
    </source>
</evidence>
<evidence type="ECO:0000313" key="11">
    <source>
        <dbReference type="Proteomes" id="UP001528850"/>
    </source>
</evidence>
<sequence>MTVKMKIIAAMSLALLVALVLGGTGLTSLWRVQERMGTLYNDSMVSVMDVSLVRALSLENRTAVNRAYVRMTPQAMAEAEKKIAANQAAMDLQWRDYYPAHISSPEEAGMAKQFIAHQAKERALLAQSIQLFKDGKMDEGKRMLIDVVSPAFDAEIGDIIGIVAAQKLEAKANFEASATAVKTTGEVMMIVALLGVVIVAVTGVVLARSIMRPLLRARELATRISDGELDHRLQVDGKDELSDTLRALAQMDSKLSSIVAGVRENASQVTHAARDISSGNEDLSARTQEQASSLEETAASMEEMAATVKQNAESADVARHISTTLRDDAVAGSRIAGDAVEAMTHISEASRQVGEIAVLIDEIAFQTNLLSLNAAVEAARAGEQGRGFAVVAAEVRALAQRSASAAKDIKALIGNTTARVEAGVVLVGQTGEALTQIRNGASRMSDIVSEIAAASQQQSAGIEQVNNAVVTLDDVTQQNAALVEEASAASRHSLELAEALMRQVAFFRIAGHAVKAEAEPMPPPRQAPVAPAAAVTPKPSSRPDAEVGRAIVADAMQEAVWKEF</sequence>
<feature type="coiled-coil region" evidence="5">
    <location>
        <begin position="284"/>
        <end position="311"/>
    </location>
</feature>
<keyword evidence="7" id="KW-1133">Transmembrane helix</keyword>
<gene>
    <name evidence="10" type="ORF">P3W24_04145</name>
</gene>
<keyword evidence="11" id="KW-1185">Reference proteome</keyword>
<evidence type="ECO:0000313" key="10">
    <source>
        <dbReference type="EMBL" id="MDF4024162.1"/>
    </source>
</evidence>
<dbReference type="CDD" id="cd06225">
    <property type="entry name" value="HAMP"/>
    <property type="match status" value="1"/>
</dbReference>
<proteinExistence type="inferred from homology"/>
<keyword evidence="7" id="KW-0472">Membrane</keyword>
<dbReference type="PRINTS" id="PR00260">
    <property type="entry name" value="CHEMTRNSDUCR"/>
</dbReference>
<dbReference type="PROSITE" id="PS50885">
    <property type="entry name" value="HAMP"/>
    <property type="match status" value="1"/>
</dbReference>
<dbReference type="Pfam" id="PF00015">
    <property type="entry name" value="MCPsignal"/>
    <property type="match status" value="1"/>
</dbReference>
<feature type="compositionally biased region" description="Low complexity" evidence="6">
    <location>
        <begin position="527"/>
        <end position="539"/>
    </location>
</feature>
<dbReference type="InterPro" id="IPR004090">
    <property type="entry name" value="Chemotax_Me-accpt_rcpt"/>
</dbReference>
<evidence type="ECO:0000256" key="2">
    <source>
        <dbReference type="ARBA" id="ARBA00023224"/>
    </source>
</evidence>
<evidence type="ECO:0000256" key="1">
    <source>
        <dbReference type="ARBA" id="ARBA00022481"/>
    </source>
</evidence>
<dbReference type="SUPFAM" id="SSF58104">
    <property type="entry name" value="Methyl-accepting chemotaxis protein (MCP) signaling domain"/>
    <property type="match status" value="1"/>
</dbReference>
<dbReference type="Pfam" id="PF12729">
    <property type="entry name" value="4HB_MCP_1"/>
    <property type="match status" value="1"/>
</dbReference>
<organism evidence="10 11">
    <name type="scientific">Luteibacter sahnii</name>
    <dbReference type="NCBI Taxonomy" id="3021977"/>
    <lineage>
        <taxon>Bacteria</taxon>
        <taxon>Pseudomonadati</taxon>
        <taxon>Pseudomonadota</taxon>
        <taxon>Gammaproteobacteria</taxon>
        <taxon>Lysobacterales</taxon>
        <taxon>Rhodanobacteraceae</taxon>
        <taxon>Luteibacter</taxon>
    </lineage>
</organism>
<accession>A0ABT6BA51</accession>
<evidence type="ECO:0000259" key="8">
    <source>
        <dbReference type="PROSITE" id="PS50111"/>
    </source>
</evidence>
<reference evidence="10 11" key="1">
    <citation type="journal article" date="2024" name="Curr. Microbiol.">
        <title>Luteibacter sahnii sp. nov., A Novel Yellow-Colored Xanthomonadin Pigment Producing Probiotic Bacterium from Healthy Rice Seed Microbiome.</title>
        <authorList>
            <person name="Jaiswal G."/>
            <person name="Rana R."/>
            <person name="Nayak P.K."/>
            <person name="Chouhan R."/>
            <person name="Gandhi S.G."/>
            <person name="Patel H.K."/>
            <person name="Patil P.B."/>
        </authorList>
    </citation>
    <scope>NUCLEOTIDE SEQUENCE [LARGE SCALE GENOMIC DNA]</scope>
    <source>
        <strain evidence="10 11">PPL201</strain>
    </source>
</reference>
<comment type="caution">
    <text evidence="10">The sequence shown here is derived from an EMBL/GenBank/DDBJ whole genome shotgun (WGS) entry which is preliminary data.</text>
</comment>
<dbReference type="PANTHER" id="PTHR43531:SF14">
    <property type="entry name" value="METHYL-ACCEPTING CHEMOTAXIS PROTEIN I-RELATED"/>
    <property type="match status" value="1"/>
</dbReference>
<evidence type="ECO:0000256" key="6">
    <source>
        <dbReference type="SAM" id="MobiDB-lite"/>
    </source>
</evidence>
<dbReference type="InterPro" id="IPR003660">
    <property type="entry name" value="HAMP_dom"/>
</dbReference>
<dbReference type="PANTHER" id="PTHR43531">
    <property type="entry name" value="PROTEIN ICFG"/>
    <property type="match status" value="1"/>
</dbReference>
<dbReference type="RefSeq" id="WP_320550475.1">
    <property type="nucleotide sequence ID" value="NZ_JAQLOK010000002.1"/>
</dbReference>
<dbReference type="EMBL" id="JARJJS010000001">
    <property type="protein sequence ID" value="MDF4024162.1"/>
    <property type="molecule type" value="Genomic_DNA"/>
</dbReference>
<dbReference type="InterPro" id="IPR051310">
    <property type="entry name" value="MCP_chemotaxis"/>
</dbReference>
<dbReference type="Gene3D" id="1.10.287.950">
    <property type="entry name" value="Methyl-accepting chemotaxis protein"/>
    <property type="match status" value="1"/>
</dbReference>
<name>A0ABT6BA51_9GAMM</name>
<keyword evidence="5" id="KW-0175">Coiled coil</keyword>
<feature type="transmembrane region" description="Helical" evidence="7">
    <location>
        <begin position="187"/>
        <end position="207"/>
    </location>
</feature>
<dbReference type="Proteomes" id="UP001528850">
    <property type="component" value="Unassembled WGS sequence"/>
</dbReference>
<protein>
    <submittedName>
        <fullName evidence="10">Methyl-accepting chemotaxis protein</fullName>
    </submittedName>
</protein>
<dbReference type="CDD" id="cd11386">
    <property type="entry name" value="MCP_signal"/>
    <property type="match status" value="1"/>
</dbReference>
<dbReference type="InterPro" id="IPR004089">
    <property type="entry name" value="MCPsignal_dom"/>
</dbReference>
<feature type="domain" description="Methyl-accepting transducer" evidence="8">
    <location>
        <begin position="265"/>
        <end position="494"/>
    </location>
</feature>
<dbReference type="InterPro" id="IPR024478">
    <property type="entry name" value="HlyB_4HB_MCP"/>
</dbReference>
<dbReference type="SMART" id="SM00283">
    <property type="entry name" value="MA"/>
    <property type="match status" value="1"/>
</dbReference>
<dbReference type="SMART" id="SM00304">
    <property type="entry name" value="HAMP"/>
    <property type="match status" value="1"/>
</dbReference>